<organism evidence="8 9">
    <name type="scientific">Meira miltonrushii</name>
    <dbReference type="NCBI Taxonomy" id="1280837"/>
    <lineage>
        <taxon>Eukaryota</taxon>
        <taxon>Fungi</taxon>
        <taxon>Dikarya</taxon>
        <taxon>Basidiomycota</taxon>
        <taxon>Ustilaginomycotina</taxon>
        <taxon>Exobasidiomycetes</taxon>
        <taxon>Exobasidiales</taxon>
        <taxon>Brachybasidiaceae</taxon>
        <taxon>Meira</taxon>
    </lineage>
</organism>
<comment type="subcellular location">
    <subcellularLocation>
        <location evidence="1">Nucleus</location>
    </subcellularLocation>
</comment>
<evidence type="ECO:0000256" key="4">
    <source>
        <dbReference type="ARBA" id="ARBA00023125"/>
    </source>
</evidence>
<dbReference type="GO" id="GO:0032968">
    <property type="term" value="P:positive regulation of transcription elongation by RNA polymerase II"/>
    <property type="evidence" value="ECO:0007669"/>
    <property type="project" value="InterPro"/>
</dbReference>
<dbReference type="GO" id="GO:0016251">
    <property type="term" value="F:RNA polymerase II general transcription initiation factor activity"/>
    <property type="evidence" value="ECO:0007669"/>
    <property type="project" value="TreeGrafter"/>
</dbReference>
<accession>A0A316VGF2</accession>
<evidence type="ECO:0000256" key="6">
    <source>
        <dbReference type="ARBA" id="ARBA00023242"/>
    </source>
</evidence>
<dbReference type="GO" id="GO:0006367">
    <property type="term" value="P:transcription initiation at RNA polymerase II promoter"/>
    <property type="evidence" value="ECO:0007669"/>
    <property type="project" value="InterPro"/>
</dbReference>
<feature type="compositionally biased region" description="Basic and acidic residues" evidence="7">
    <location>
        <begin position="507"/>
        <end position="520"/>
    </location>
</feature>
<feature type="region of interest" description="Disordered" evidence="7">
    <location>
        <begin position="135"/>
        <end position="160"/>
    </location>
</feature>
<feature type="compositionally biased region" description="Polar residues" evidence="7">
    <location>
        <begin position="698"/>
        <end position="716"/>
    </location>
</feature>
<feature type="compositionally biased region" description="Low complexity" evidence="7">
    <location>
        <begin position="401"/>
        <end position="416"/>
    </location>
</feature>
<feature type="region of interest" description="Disordered" evidence="7">
    <location>
        <begin position="472"/>
        <end position="786"/>
    </location>
</feature>
<dbReference type="GO" id="GO:0003677">
    <property type="term" value="F:DNA binding"/>
    <property type="evidence" value="ECO:0007669"/>
    <property type="project" value="UniProtKB-KW"/>
</dbReference>
<dbReference type="InParanoid" id="A0A316VGF2"/>
<feature type="region of interest" description="Disordered" evidence="7">
    <location>
        <begin position="265"/>
        <end position="307"/>
    </location>
</feature>
<dbReference type="STRING" id="1280837.A0A316VGF2"/>
<dbReference type="GeneID" id="37024093"/>
<feature type="compositionally biased region" description="Basic and acidic residues" evidence="7">
    <location>
        <begin position="532"/>
        <end position="541"/>
    </location>
</feature>
<evidence type="ECO:0000256" key="2">
    <source>
        <dbReference type="ARBA" id="ARBA00005249"/>
    </source>
</evidence>
<feature type="region of interest" description="Disordered" evidence="7">
    <location>
        <begin position="398"/>
        <end position="417"/>
    </location>
</feature>
<dbReference type="RefSeq" id="XP_025355705.1">
    <property type="nucleotide sequence ID" value="XM_025502312.1"/>
</dbReference>
<evidence type="ECO:0000313" key="8">
    <source>
        <dbReference type="EMBL" id="PWN35403.1"/>
    </source>
</evidence>
<comment type="similarity">
    <text evidence="2">Belongs to the TFIIF alpha subunit family.</text>
</comment>
<dbReference type="PANTHER" id="PTHR13011:SF0">
    <property type="entry name" value="GENERAL TRANSCRIPTION FACTOR IIF SUBUNIT 1"/>
    <property type="match status" value="1"/>
</dbReference>
<dbReference type="AlphaFoldDB" id="A0A316VGF2"/>
<dbReference type="GO" id="GO:0005674">
    <property type="term" value="C:transcription factor TFIIF complex"/>
    <property type="evidence" value="ECO:0007669"/>
    <property type="project" value="TreeGrafter"/>
</dbReference>
<feature type="compositionally biased region" description="Polar residues" evidence="7">
    <location>
        <begin position="666"/>
        <end position="676"/>
    </location>
</feature>
<dbReference type="EMBL" id="KZ819603">
    <property type="protein sequence ID" value="PWN35403.1"/>
    <property type="molecule type" value="Genomic_DNA"/>
</dbReference>
<dbReference type="Proteomes" id="UP000245771">
    <property type="component" value="Unassembled WGS sequence"/>
</dbReference>
<keyword evidence="4" id="KW-0238">DNA-binding</keyword>
<reference evidence="8 9" key="1">
    <citation type="journal article" date="2018" name="Mol. Biol. Evol.">
        <title>Broad Genomic Sampling Reveals a Smut Pathogenic Ancestry of the Fungal Clade Ustilaginomycotina.</title>
        <authorList>
            <person name="Kijpornyongpan T."/>
            <person name="Mondo S.J."/>
            <person name="Barry K."/>
            <person name="Sandor L."/>
            <person name="Lee J."/>
            <person name="Lipzen A."/>
            <person name="Pangilinan J."/>
            <person name="LaButti K."/>
            <person name="Hainaut M."/>
            <person name="Henrissat B."/>
            <person name="Grigoriev I.V."/>
            <person name="Spatafora J.W."/>
            <person name="Aime M.C."/>
        </authorList>
    </citation>
    <scope>NUCLEOTIDE SEQUENCE [LARGE SCALE GENOMIC DNA]</scope>
    <source>
        <strain evidence="8 9">MCA 3882</strain>
    </source>
</reference>
<dbReference type="SUPFAM" id="SSF50916">
    <property type="entry name" value="Rap30/74 interaction domains"/>
    <property type="match status" value="2"/>
</dbReference>
<dbReference type="GO" id="GO:0001096">
    <property type="term" value="F:TFIIF-class transcription factor complex binding"/>
    <property type="evidence" value="ECO:0007669"/>
    <property type="project" value="TreeGrafter"/>
</dbReference>
<feature type="compositionally biased region" description="Polar residues" evidence="7">
    <location>
        <begin position="619"/>
        <end position="647"/>
    </location>
</feature>
<feature type="compositionally biased region" description="Basic and acidic residues" evidence="7">
    <location>
        <begin position="595"/>
        <end position="616"/>
    </location>
</feature>
<feature type="compositionally biased region" description="Acidic residues" evidence="7">
    <location>
        <begin position="481"/>
        <end position="506"/>
    </location>
</feature>
<dbReference type="PANTHER" id="PTHR13011">
    <property type="entry name" value="TFIIF-ALPHA"/>
    <property type="match status" value="1"/>
</dbReference>
<evidence type="ECO:0000256" key="7">
    <source>
        <dbReference type="SAM" id="MobiDB-lite"/>
    </source>
</evidence>
<evidence type="ECO:0000256" key="5">
    <source>
        <dbReference type="ARBA" id="ARBA00023163"/>
    </source>
</evidence>
<feature type="region of interest" description="Disordered" evidence="7">
    <location>
        <begin position="1"/>
        <end position="69"/>
    </location>
</feature>
<evidence type="ECO:0000313" key="9">
    <source>
        <dbReference type="Proteomes" id="UP000245771"/>
    </source>
</evidence>
<keyword evidence="5" id="KW-0804">Transcription</keyword>
<dbReference type="InterPro" id="IPR011039">
    <property type="entry name" value="TFIIF_interaction"/>
</dbReference>
<gene>
    <name evidence="8" type="ORF">FA14DRAFT_41092</name>
</gene>
<feature type="compositionally biased region" description="Basic and acidic residues" evidence="7">
    <location>
        <begin position="24"/>
        <end position="39"/>
    </location>
</feature>
<proteinExistence type="inferred from homology"/>
<dbReference type="InterPro" id="IPR008851">
    <property type="entry name" value="TFIIF-alpha"/>
</dbReference>
<keyword evidence="9" id="KW-1185">Reference proteome</keyword>
<evidence type="ECO:0000256" key="3">
    <source>
        <dbReference type="ARBA" id="ARBA00023015"/>
    </source>
</evidence>
<evidence type="ECO:0000256" key="1">
    <source>
        <dbReference type="ARBA" id="ARBA00004123"/>
    </source>
</evidence>
<sequence>MSSGRSAGSNASNGSKKVGGNIKSEVKTEPGFQIKREGEDGPSSSNGLQNGRPKKEQSPPPPTTYRDIPLLSSTLDDWRYHLMRLQSHAVIDPSDPQRFPFPVKLNRKYPPKLKDPLPHAGDPVIDQFGKPVLVPAQRRDPSQPNQQPLTPAERKRIPLLWPGPDDDVHEIEELVQRLETPKGPQADASLIGPSNSSNNATRAKAGLFKKRVREIHKASAEARKTHNEEVLPWILEDYETSKEWESRRKESRRGLKALQQGIKVRRKGGRFPSLPKREEEGLDAAGVKKEDPDGSGIKADPESLGENHAPWIGKMEGEAHESASTSAGGATSHALFVFDERDAGGFRVVPVSRMYKFLQKPKHANDMSYDEAEKAFEKQQKSRTGEGGQAWANHTNRIVTGPGAFNRGGNAGNAPRDYTSASIYRHLALPGSGNSQSSRPNVATIYDRDSSARRNQFVAVSSETKRGIRVKDEEGTYGENAFEEDFADDEERNEGDDFAMGEEETRELEQRLKREMARAEEQDEEDDDLFDDPTRPGKGENDVLTGSGQQMKKIMKALARREGNDIYDENDEDRNPYLSDDSDGGEETVMANPEEALRRVREEKEREAREAAKNNKENGTSANGTPAANGSNTDANTANPSVAQSKVASKEASRSGTPVPRPGDQRPTNRPMSGSQHRPGAGHVNLAQRATSPHAHSRQGSRSGSPVLDNTSPSSSLKRKSEAPSGSAGGVHTPTSANSGKRMRTGTGGSTSNPVSPGNASPRSGSPSRGSVRHAGTRGGSPQPLTELEREIVQLVNQGKAKTTKELIGHFSARLNAQNPSAKKSFSEAFLRVLYTKKPEGTLAVRAGIME</sequence>
<keyword evidence="3" id="KW-0805">Transcription regulation</keyword>
<feature type="compositionally biased region" description="Low complexity" evidence="7">
    <location>
        <begin position="756"/>
        <end position="770"/>
    </location>
</feature>
<protein>
    <submittedName>
        <fullName evidence="8">Uncharacterized protein</fullName>
    </submittedName>
</protein>
<feature type="compositionally biased region" description="Low complexity" evidence="7">
    <location>
        <begin position="1"/>
        <end position="15"/>
    </location>
</feature>
<dbReference type="OrthoDB" id="76676at2759"/>
<name>A0A316VGF2_9BASI</name>
<feature type="compositionally biased region" description="Acidic residues" evidence="7">
    <location>
        <begin position="521"/>
        <end position="531"/>
    </location>
</feature>
<keyword evidence="6" id="KW-0539">Nucleus</keyword>
<dbReference type="FunCoup" id="A0A316VGF2">
    <property type="interactions" value="45"/>
</dbReference>